<dbReference type="Pfam" id="PF10482">
    <property type="entry name" value="CtIP_N"/>
    <property type="match status" value="1"/>
</dbReference>
<protein>
    <recommendedName>
        <fullName evidence="3">DNA endonuclease Ctp1 N-terminal domain-containing protein</fullName>
    </recommendedName>
</protein>
<feature type="compositionally biased region" description="Basic and acidic residues" evidence="2">
    <location>
        <begin position="385"/>
        <end position="406"/>
    </location>
</feature>
<dbReference type="PANTHER" id="PTHR15107:SF3">
    <property type="entry name" value="RBBP8 N-TERMINAL-LIKE PROTEIN"/>
    <property type="match status" value="1"/>
</dbReference>
<feature type="compositionally biased region" description="Polar residues" evidence="2">
    <location>
        <begin position="115"/>
        <end position="144"/>
    </location>
</feature>
<organism evidence="4 5">
    <name type="scientific">Latimeria chalumnae</name>
    <name type="common">Coelacanth</name>
    <dbReference type="NCBI Taxonomy" id="7897"/>
    <lineage>
        <taxon>Eukaryota</taxon>
        <taxon>Metazoa</taxon>
        <taxon>Chordata</taxon>
        <taxon>Craniata</taxon>
        <taxon>Vertebrata</taxon>
        <taxon>Euteleostomi</taxon>
        <taxon>Coelacanthiformes</taxon>
        <taxon>Coelacanthidae</taxon>
        <taxon>Latimeria</taxon>
    </lineage>
</organism>
<dbReference type="STRING" id="7897.ENSLACP00000015332"/>
<evidence type="ECO:0000256" key="1">
    <source>
        <dbReference type="SAM" id="Coils"/>
    </source>
</evidence>
<feature type="region of interest" description="Disordered" evidence="2">
    <location>
        <begin position="95"/>
        <end position="154"/>
    </location>
</feature>
<reference evidence="4" key="3">
    <citation type="submission" date="2025-09" db="UniProtKB">
        <authorList>
            <consortium name="Ensembl"/>
        </authorList>
    </citation>
    <scope>IDENTIFICATION</scope>
</reference>
<reference evidence="5" key="1">
    <citation type="submission" date="2011-08" db="EMBL/GenBank/DDBJ databases">
        <title>The draft genome of Latimeria chalumnae.</title>
        <authorList>
            <person name="Di Palma F."/>
            <person name="Alfoldi J."/>
            <person name="Johnson J."/>
            <person name="Berlin A."/>
            <person name="Gnerre S."/>
            <person name="Jaffe D."/>
            <person name="MacCallum I."/>
            <person name="Young S."/>
            <person name="Walker B.J."/>
            <person name="Lander E."/>
            <person name="Lindblad-Toh K."/>
        </authorList>
    </citation>
    <scope>NUCLEOTIDE SEQUENCE [LARGE SCALE GENOMIC DNA]</scope>
    <source>
        <strain evidence="5">Wild caught</strain>
    </source>
</reference>
<dbReference type="GO" id="GO:0003684">
    <property type="term" value="F:damaged DNA binding"/>
    <property type="evidence" value="ECO:0007669"/>
    <property type="project" value="TreeGrafter"/>
</dbReference>
<name>H3B0B1_LATCH</name>
<dbReference type="InterPro" id="IPR019518">
    <property type="entry name" value="CtIP_N"/>
</dbReference>
<dbReference type="PANTHER" id="PTHR15107">
    <property type="entry name" value="RETINOBLASTOMA BINDING PROTEIN 8"/>
    <property type="match status" value="1"/>
</dbReference>
<dbReference type="InParanoid" id="H3B0B1"/>
<feature type="coiled-coil region" evidence="1">
    <location>
        <begin position="36"/>
        <end position="70"/>
    </location>
</feature>
<feature type="domain" description="DNA endonuclease Ctp1 N-terminal" evidence="3">
    <location>
        <begin position="2"/>
        <end position="57"/>
    </location>
</feature>
<feature type="region of interest" description="Disordered" evidence="2">
    <location>
        <begin position="362"/>
        <end position="406"/>
    </location>
</feature>
<dbReference type="GO" id="GO:0010792">
    <property type="term" value="P:DNA double-strand break processing involved in repair via single-strand annealing"/>
    <property type="evidence" value="ECO:0007669"/>
    <property type="project" value="TreeGrafter"/>
</dbReference>
<dbReference type="EMBL" id="AFYH01075000">
    <property type="status" value="NOT_ANNOTATED_CDS"/>
    <property type="molecule type" value="Genomic_DNA"/>
</dbReference>
<proteinExistence type="predicted"/>
<evidence type="ECO:0000313" key="4">
    <source>
        <dbReference type="Ensembl" id="ENSLACP00000015332.1"/>
    </source>
</evidence>
<dbReference type="InterPro" id="IPR033316">
    <property type="entry name" value="RBBP8-like"/>
</dbReference>
<dbReference type="AlphaFoldDB" id="H3B0B1"/>
<feature type="region of interest" description="Disordered" evidence="2">
    <location>
        <begin position="258"/>
        <end position="282"/>
    </location>
</feature>
<dbReference type="Ensembl" id="ENSLACT00000015438.1">
    <property type="protein sequence ID" value="ENSLACP00000015332.1"/>
    <property type="gene ID" value="ENSLACG00000013497.1"/>
</dbReference>
<evidence type="ECO:0000256" key="2">
    <source>
        <dbReference type="SAM" id="MobiDB-lite"/>
    </source>
</evidence>
<dbReference type="GeneTree" id="ENSGT00530000063835"/>
<evidence type="ECO:0000313" key="5">
    <source>
        <dbReference type="Proteomes" id="UP000008672"/>
    </source>
</evidence>
<dbReference type="Bgee" id="ENSLACG00000013497">
    <property type="expression patterns" value="Expressed in pelvic fin"/>
</dbReference>
<dbReference type="HOGENOM" id="CLU_027960_0_0_1"/>
<keyword evidence="1" id="KW-0175">Coiled coil</keyword>
<evidence type="ECO:0000259" key="3">
    <source>
        <dbReference type="Pfam" id="PF10482"/>
    </source>
</evidence>
<reference evidence="4" key="2">
    <citation type="submission" date="2025-08" db="UniProtKB">
        <authorList>
            <consortium name="Ensembl"/>
        </authorList>
    </citation>
    <scope>IDENTIFICATION</scope>
</reference>
<keyword evidence="5" id="KW-1185">Reference proteome</keyword>
<dbReference type="Proteomes" id="UP000008672">
    <property type="component" value="Unassembled WGS sequence"/>
</dbReference>
<dbReference type="eggNOG" id="ENOG502RTF0">
    <property type="taxonomic scope" value="Eukaryota"/>
</dbReference>
<accession>H3B0B1</accession>
<dbReference type="EMBL" id="AFYH01074999">
    <property type="status" value="NOT_ANNOTATED_CDS"/>
    <property type="molecule type" value="Genomic_DNA"/>
</dbReference>
<sequence length="406" mass="46251">HRLRAGLCDRCTVTQELAKRKQQEFESSHFHSIKHITVLTNELNRLKDENKKLVEEIRRLRSLLDFKRERQQQQKPVSPEGLPLLDSSVCLLPLPNRKRPNVEMTPSRQAEQRNSEQASPQSEQGVSVSVTSPPHTHAGTQTPTSEDRVKSLKSQRISNQLHGTIAFLRSGMNNCPSEKGSNHAIPDFDFRPNNNYVLRETILSHTYTRSGKPDLHPVVSPFEDATIGNKEQLHILDHHFAQHFLKLRGFCSGLERGHGSPSDVPLTREADPKLNPQGKWDDLPPVAKFQEAMIHKHEYISRVGLQGPECKERHYHFVPKYYPIGAKLGEELFRNQSPVHSYEEKAEPMHYGNRTMTMWPKKPDDPLIAKNLKTLGQPGRLSNDSLDKPLDLSENGRERKESGSLS</sequence>